<proteinExistence type="predicted"/>
<accession>A0A8X6XN09</accession>
<dbReference type="AlphaFoldDB" id="A0A8X6XN09"/>
<sequence length="134" mass="14584">MTIGQTIGIFQSSTLPHPYIAANDFSISRKPPGMPGPECCSAQSSRLVEPLLPPMVLPFALSLDEEALSHICILPAADQLISVDYTSVRSSTGKSDYETDHWSANLRELAMNPVENTAGGHYLSAHRISNLFNR</sequence>
<keyword evidence="2" id="KW-1185">Reference proteome</keyword>
<name>A0A8X6XN09_9ARAC</name>
<dbReference type="EMBL" id="BMAV01010443">
    <property type="protein sequence ID" value="GFY55540.1"/>
    <property type="molecule type" value="Genomic_DNA"/>
</dbReference>
<protein>
    <submittedName>
        <fullName evidence="1">Uncharacterized protein</fullName>
    </submittedName>
</protein>
<dbReference type="Proteomes" id="UP000886998">
    <property type="component" value="Unassembled WGS sequence"/>
</dbReference>
<evidence type="ECO:0000313" key="1">
    <source>
        <dbReference type="EMBL" id="GFY55540.1"/>
    </source>
</evidence>
<evidence type="ECO:0000313" key="2">
    <source>
        <dbReference type="Proteomes" id="UP000886998"/>
    </source>
</evidence>
<organism evidence="1 2">
    <name type="scientific">Trichonephila inaurata madagascariensis</name>
    <dbReference type="NCBI Taxonomy" id="2747483"/>
    <lineage>
        <taxon>Eukaryota</taxon>
        <taxon>Metazoa</taxon>
        <taxon>Ecdysozoa</taxon>
        <taxon>Arthropoda</taxon>
        <taxon>Chelicerata</taxon>
        <taxon>Arachnida</taxon>
        <taxon>Araneae</taxon>
        <taxon>Araneomorphae</taxon>
        <taxon>Entelegynae</taxon>
        <taxon>Araneoidea</taxon>
        <taxon>Nephilidae</taxon>
        <taxon>Trichonephila</taxon>
        <taxon>Trichonephila inaurata</taxon>
    </lineage>
</organism>
<reference evidence="1" key="1">
    <citation type="submission" date="2020-08" db="EMBL/GenBank/DDBJ databases">
        <title>Multicomponent nature underlies the extraordinary mechanical properties of spider dragline silk.</title>
        <authorList>
            <person name="Kono N."/>
            <person name="Nakamura H."/>
            <person name="Mori M."/>
            <person name="Yoshida Y."/>
            <person name="Ohtoshi R."/>
            <person name="Malay A.D."/>
            <person name="Moran D.A.P."/>
            <person name="Tomita M."/>
            <person name="Numata K."/>
            <person name="Arakawa K."/>
        </authorList>
    </citation>
    <scope>NUCLEOTIDE SEQUENCE</scope>
</reference>
<gene>
    <name evidence="1" type="ORF">TNIN_367701</name>
</gene>
<comment type="caution">
    <text evidence="1">The sequence shown here is derived from an EMBL/GenBank/DDBJ whole genome shotgun (WGS) entry which is preliminary data.</text>
</comment>